<dbReference type="EMBL" id="JAGIOI010000001">
    <property type="protein sequence ID" value="MBP2411539.1"/>
    <property type="molecule type" value="Genomic_DNA"/>
</dbReference>
<keyword evidence="2" id="KW-1185">Reference proteome</keyword>
<dbReference type="RefSeq" id="WP_245346362.1">
    <property type="nucleotide sequence ID" value="NZ_JAGIOI010000001.1"/>
</dbReference>
<accession>A0ABS4YS16</accession>
<dbReference type="Proteomes" id="UP000711614">
    <property type="component" value="Unassembled WGS sequence"/>
</dbReference>
<gene>
    <name evidence="1" type="ORF">JOF48_000338</name>
</gene>
<dbReference type="InterPro" id="IPR006311">
    <property type="entry name" value="TAT_signal"/>
</dbReference>
<evidence type="ECO:0000313" key="1">
    <source>
        <dbReference type="EMBL" id="MBP2411539.1"/>
    </source>
</evidence>
<organism evidence="1 2">
    <name type="scientific">Arthrobacter stackebrandtii</name>
    <dbReference type="NCBI Taxonomy" id="272161"/>
    <lineage>
        <taxon>Bacteria</taxon>
        <taxon>Bacillati</taxon>
        <taxon>Actinomycetota</taxon>
        <taxon>Actinomycetes</taxon>
        <taxon>Micrococcales</taxon>
        <taxon>Micrococcaceae</taxon>
        <taxon>Arthrobacter</taxon>
    </lineage>
</organism>
<sequence length="170" mass="16395">MSDIEQQGLANKPRNRRAVVKGAAWSVPVIAAAIAAPAASASGLDAGAFALNGTCGVLAVLGPGFTLTASATAPIPAGTTIAVSGSGIANIGVFSITGGLASVSVLSGTDRLITLDADLAPGATLEMRTTLSISVAFTLNAVATVPAGDTATGAKTSANVSSTLILCSAN</sequence>
<name>A0ABS4YS16_9MICC</name>
<reference evidence="1 2" key="1">
    <citation type="submission" date="2021-03" db="EMBL/GenBank/DDBJ databases">
        <title>Sequencing the genomes of 1000 actinobacteria strains.</title>
        <authorList>
            <person name="Klenk H.-P."/>
        </authorList>
    </citation>
    <scope>NUCLEOTIDE SEQUENCE [LARGE SCALE GENOMIC DNA]</scope>
    <source>
        <strain evidence="1 2">DSM 16005</strain>
    </source>
</reference>
<dbReference type="PROSITE" id="PS51318">
    <property type="entry name" value="TAT"/>
    <property type="match status" value="1"/>
</dbReference>
<protein>
    <submittedName>
        <fullName evidence="1">Uncharacterized protein</fullName>
    </submittedName>
</protein>
<comment type="caution">
    <text evidence="1">The sequence shown here is derived from an EMBL/GenBank/DDBJ whole genome shotgun (WGS) entry which is preliminary data.</text>
</comment>
<evidence type="ECO:0000313" key="2">
    <source>
        <dbReference type="Proteomes" id="UP000711614"/>
    </source>
</evidence>
<proteinExistence type="predicted"/>